<protein>
    <recommendedName>
        <fullName evidence="2">Protein kinase domain-containing protein</fullName>
    </recommendedName>
</protein>
<reference evidence="3 4" key="1">
    <citation type="journal article" date="2020" name="Mol. Plant">
        <title>The Chromosome-Based Rubber Tree Genome Provides New Insights into Spurge Genome Evolution and Rubber Biosynthesis.</title>
        <authorList>
            <person name="Liu J."/>
            <person name="Shi C."/>
            <person name="Shi C.C."/>
            <person name="Li W."/>
            <person name="Zhang Q.J."/>
            <person name="Zhang Y."/>
            <person name="Li K."/>
            <person name="Lu H.F."/>
            <person name="Shi C."/>
            <person name="Zhu S.T."/>
            <person name="Xiao Z.Y."/>
            <person name="Nan H."/>
            <person name="Yue Y."/>
            <person name="Zhu X.G."/>
            <person name="Wu Y."/>
            <person name="Hong X.N."/>
            <person name="Fan G.Y."/>
            <person name="Tong Y."/>
            <person name="Zhang D."/>
            <person name="Mao C.L."/>
            <person name="Liu Y.L."/>
            <person name="Hao S.J."/>
            <person name="Liu W.Q."/>
            <person name="Lv M.Q."/>
            <person name="Zhang H.B."/>
            <person name="Liu Y."/>
            <person name="Hu-Tang G.R."/>
            <person name="Wang J.P."/>
            <person name="Wang J.H."/>
            <person name="Sun Y.H."/>
            <person name="Ni S.B."/>
            <person name="Chen W.B."/>
            <person name="Zhang X.C."/>
            <person name="Jiao Y.N."/>
            <person name="Eichler E.E."/>
            <person name="Li G.H."/>
            <person name="Liu X."/>
            <person name="Gao L.Z."/>
        </authorList>
    </citation>
    <scope>NUCLEOTIDE SEQUENCE [LARGE SCALE GENOMIC DNA]</scope>
    <source>
        <strain evidence="4">cv. GT1</strain>
        <tissue evidence="3">Leaf</tissue>
    </source>
</reference>
<dbReference type="InterPro" id="IPR011009">
    <property type="entry name" value="Kinase-like_dom_sf"/>
</dbReference>
<dbReference type="PANTHER" id="PTHR46146:SF18">
    <property type="entry name" value="PROTEIN KINASE DOMAIN-CONTAINING PROTEIN"/>
    <property type="match status" value="1"/>
</dbReference>
<keyword evidence="4" id="KW-1185">Reference proteome</keyword>
<dbReference type="PANTHER" id="PTHR46146">
    <property type="entry name" value="SERINE/THREONINE-PROTEIN KINASE-LIKE PROTEIN CCR4"/>
    <property type="match status" value="1"/>
</dbReference>
<feature type="region of interest" description="Disordered" evidence="1">
    <location>
        <begin position="1"/>
        <end position="25"/>
    </location>
</feature>
<dbReference type="InterPro" id="IPR001245">
    <property type="entry name" value="Ser-Thr/Tyr_kinase_cat_dom"/>
</dbReference>
<dbReference type="PROSITE" id="PS50011">
    <property type="entry name" value="PROTEIN_KINASE_DOM"/>
    <property type="match status" value="1"/>
</dbReference>
<accession>A0A6A6N1C9</accession>
<dbReference type="Pfam" id="PF07714">
    <property type="entry name" value="PK_Tyr_Ser-Thr"/>
    <property type="match status" value="1"/>
</dbReference>
<name>A0A6A6N1C9_HEVBR</name>
<comment type="caution">
    <text evidence="3">The sequence shown here is derived from an EMBL/GenBank/DDBJ whole genome shotgun (WGS) entry which is preliminary data.</text>
</comment>
<dbReference type="GO" id="GO:0005524">
    <property type="term" value="F:ATP binding"/>
    <property type="evidence" value="ECO:0007669"/>
    <property type="project" value="InterPro"/>
</dbReference>
<feature type="compositionally biased region" description="Basic and acidic residues" evidence="1">
    <location>
        <begin position="268"/>
        <end position="281"/>
    </location>
</feature>
<evidence type="ECO:0000259" key="2">
    <source>
        <dbReference type="PROSITE" id="PS50011"/>
    </source>
</evidence>
<dbReference type="Proteomes" id="UP000467840">
    <property type="component" value="Chromosome 10"/>
</dbReference>
<dbReference type="SUPFAM" id="SSF56112">
    <property type="entry name" value="Protein kinase-like (PK-like)"/>
    <property type="match status" value="1"/>
</dbReference>
<gene>
    <name evidence="3" type="ORF">GH714_013507</name>
</gene>
<sequence>MAESLHTDVKQDDDNGSEKADRFDQKVKTRIRTESFRYDSCEHDNPIKVSVWPVFFAFGLLYSRFSGNTTQRRPTPHVRRLNRAGNLLCLSLLLRPMISHQNKIGVGRSYVVYRGKLPDGREVAVKRGDIGHQRKKFQEEDSFFETELTFLSRLHHKHLTRLVGYCEEENERILFLPKILANELVKVLDSRIGPPELDKEAEPVELVAYTALHCVNLQGNNRPSMTSIVANLEQAFSVCDIGVVDYRRREGAEESHCKSDATEPNSNRTEKHYSEISERQQ</sequence>
<organism evidence="3 4">
    <name type="scientific">Hevea brasiliensis</name>
    <name type="common">Para rubber tree</name>
    <name type="synonym">Siphonia brasiliensis</name>
    <dbReference type="NCBI Taxonomy" id="3981"/>
    <lineage>
        <taxon>Eukaryota</taxon>
        <taxon>Viridiplantae</taxon>
        <taxon>Streptophyta</taxon>
        <taxon>Embryophyta</taxon>
        <taxon>Tracheophyta</taxon>
        <taxon>Spermatophyta</taxon>
        <taxon>Magnoliopsida</taxon>
        <taxon>eudicotyledons</taxon>
        <taxon>Gunneridae</taxon>
        <taxon>Pentapetalae</taxon>
        <taxon>rosids</taxon>
        <taxon>fabids</taxon>
        <taxon>Malpighiales</taxon>
        <taxon>Euphorbiaceae</taxon>
        <taxon>Crotonoideae</taxon>
        <taxon>Micrandreae</taxon>
        <taxon>Hevea</taxon>
    </lineage>
</organism>
<dbReference type="AlphaFoldDB" id="A0A6A6N1C9"/>
<evidence type="ECO:0000313" key="3">
    <source>
        <dbReference type="EMBL" id="KAF2319134.1"/>
    </source>
</evidence>
<dbReference type="GO" id="GO:0004672">
    <property type="term" value="F:protein kinase activity"/>
    <property type="evidence" value="ECO:0007669"/>
    <property type="project" value="InterPro"/>
</dbReference>
<proteinExistence type="predicted"/>
<dbReference type="EMBL" id="JAAGAX010000003">
    <property type="protein sequence ID" value="KAF2319134.1"/>
    <property type="molecule type" value="Genomic_DNA"/>
</dbReference>
<feature type="region of interest" description="Disordered" evidence="1">
    <location>
        <begin position="250"/>
        <end position="281"/>
    </location>
</feature>
<dbReference type="InterPro" id="IPR000719">
    <property type="entry name" value="Prot_kinase_dom"/>
</dbReference>
<dbReference type="Gene3D" id="3.30.200.20">
    <property type="entry name" value="Phosphorylase Kinase, domain 1"/>
    <property type="match status" value="1"/>
</dbReference>
<feature type="domain" description="Protein kinase" evidence="2">
    <location>
        <begin position="98"/>
        <end position="281"/>
    </location>
</feature>
<evidence type="ECO:0000256" key="1">
    <source>
        <dbReference type="SAM" id="MobiDB-lite"/>
    </source>
</evidence>
<feature type="compositionally biased region" description="Basic and acidic residues" evidence="1">
    <location>
        <begin position="250"/>
        <end position="261"/>
    </location>
</feature>
<evidence type="ECO:0000313" key="4">
    <source>
        <dbReference type="Proteomes" id="UP000467840"/>
    </source>
</evidence>